<feature type="transmembrane region" description="Helical" evidence="2">
    <location>
        <begin position="12"/>
        <end position="32"/>
    </location>
</feature>
<protein>
    <submittedName>
        <fullName evidence="3">Uncharacterized protein</fullName>
    </submittedName>
</protein>
<evidence type="ECO:0000256" key="1">
    <source>
        <dbReference type="SAM" id="MobiDB-lite"/>
    </source>
</evidence>
<keyword evidence="2" id="KW-0812">Transmembrane</keyword>
<evidence type="ECO:0000313" key="4">
    <source>
        <dbReference type="Proteomes" id="UP000176547"/>
    </source>
</evidence>
<organism evidence="3 4">
    <name type="scientific">Candidatus Doudnabacteria bacterium RIFCSPHIGHO2_01_52_17</name>
    <dbReference type="NCBI Taxonomy" id="1817820"/>
    <lineage>
        <taxon>Bacteria</taxon>
        <taxon>Candidatus Doudnaibacteriota</taxon>
    </lineage>
</organism>
<evidence type="ECO:0000313" key="3">
    <source>
        <dbReference type="EMBL" id="OGE76627.1"/>
    </source>
</evidence>
<evidence type="ECO:0000256" key="2">
    <source>
        <dbReference type="SAM" id="Phobius"/>
    </source>
</evidence>
<gene>
    <name evidence="3" type="ORF">A3K06_00705</name>
</gene>
<accession>A0A1F5NG41</accession>
<keyword evidence="2" id="KW-1133">Transmembrane helix</keyword>
<keyword evidence="2" id="KW-0472">Membrane</keyword>
<proteinExistence type="predicted"/>
<dbReference type="AlphaFoldDB" id="A0A1F5NG41"/>
<name>A0A1F5NG41_9BACT</name>
<feature type="region of interest" description="Disordered" evidence="1">
    <location>
        <begin position="74"/>
        <end position="104"/>
    </location>
</feature>
<dbReference type="EMBL" id="MFEG01000001">
    <property type="protein sequence ID" value="OGE76627.1"/>
    <property type="molecule type" value="Genomic_DNA"/>
</dbReference>
<reference evidence="3 4" key="1">
    <citation type="journal article" date="2016" name="Nat. Commun.">
        <title>Thousands of microbial genomes shed light on interconnected biogeochemical processes in an aquifer system.</title>
        <authorList>
            <person name="Anantharaman K."/>
            <person name="Brown C.T."/>
            <person name="Hug L.A."/>
            <person name="Sharon I."/>
            <person name="Castelle C.J."/>
            <person name="Probst A.J."/>
            <person name="Thomas B.C."/>
            <person name="Singh A."/>
            <person name="Wilkins M.J."/>
            <person name="Karaoz U."/>
            <person name="Brodie E.L."/>
            <person name="Williams K.H."/>
            <person name="Hubbard S.S."/>
            <person name="Banfield J.F."/>
        </authorList>
    </citation>
    <scope>NUCLEOTIDE SEQUENCE [LARGE SCALE GENOMIC DNA]</scope>
</reference>
<comment type="caution">
    <text evidence="3">The sequence shown here is derived from an EMBL/GenBank/DDBJ whole genome shotgun (WGS) entry which is preliminary data.</text>
</comment>
<sequence length="104" mass="11251">MAKTIIMPSGKRANLFTIILVIIVLVSGYVWYSYLKNRPSAAVTSRQQSTEAGKEFVGLLKTLAAVRIDTSFFSSPGFQSLKAGAGLPQTPSARGRNNPFSSLR</sequence>
<dbReference type="Proteomes" id="UP000176547">
    <property type="component" value="Unassembled WGS sequence"/>
</dbReference>